<evidence type="ECO:0000313" key="2">
    <source>
        <dbReference type="Proteomes" id="UP000264310"/>
    </source>
</evidence>
<dbReference type="OrthoDB" id="8448547at2"/>
<dbReference type="EMBL" id="QURL01000003">
    <property type="protein sequence ID" value="RFC64227.1"/>
    <property type="molecule type" value="Genomic_DNA"/>
</dbReference>
<protein>
    <submittedName>
        <fullName evidence="1">Phage tail tape measure protein</fullName>
    </submittedName>
</protein>
<gene>
    <name evidence="1" type="ORF">DYI37_07755</name>
</gene>
<accession>A0A371X4U5</accession>
<organism evidence="1 2">
    <name type="scientific">Fulvimarina endophytica</name>
    <dbReference type="NCBI Taxonomy" id="2293836"/>
    <lineage>
        <taxon>Bacteria</taxon>
        <taxon>Pseudomonadati</taxon>
        <taxon>Pseudomonadota</taxon>
        <taxon>Alphaproteobacteria</taxon>
        <taxon>Hyphomicrobiales</taxon>
        <taxon>Aurantimonadaceae</taxon>
        <taxon>Fulvimarina</taxon>
    </lineage>
</organism>
<proteinExistence type="predicted"/>
<comment type="caution">
    <text evidence="1">The sequence shown here is derived from an EMBL/GenBank/DDBJ whole genome shotgun (WGS) entry which is preliminary data.</text>
</comment>
<keyword evidence="2" id="KW-1185">Reference proteome</keyword>
<reference evidence="1 2" key="1">
    <citation type="submission" date="2018-08" db="EMBL/GenBank/DDBJ databases">
        <title>Fulvimarina sp. 85, whole genome shotgun sequence.</title>
        <authorList>
            <person name="Tuo L."/>
        </authorList>
    </citation>
    <scope>NUCLEOTIDE SEQUENCE [LARGE SCALE GENOMIC DNA]</scope>
    <source>
        <strain evidence="1 2">85</strain>
    </source>
</reference>
<evidence type="ECO:0000313" key="1">
    <source>
        <dbReference type="EMBL" id="RFC64227.1"/>
    </source>
</evidence>
<sequence length="188" mass="18634">MDEEETIRVSMSADTAELSAALDALSQKADRFGSALTGALKGAASGGRSLDEVMRSLLSRLSDIALDAALKPFEALLSGALGGLQGGGAKVTPFAKGGVVARPSFFPMGGGNGGGGLGLMGEAGAEAILPLARGSDGRLGVAAGGVGRGGGPSIVFNVTTANAESFRKSEMQINAMLARAAGRGRRGL</sequence>
<dbReference type="RefSeq" id="WP_116682643.1">
    <property type="nucleotide sequence ID" value="NZ_QURL01000003.1"/>
</dbReference>
<name>A0A371X4U5_9HYPH</name>
<dbReference type="AlphaFoldDB" id="A0A371X4U5"/>
<dbReference type="Proteomes" id="UP000264310">
    <property type="component" value="Unassembled WGS sequence"/>
</dbReference>